<proteinExistence type="predicted"/>
<reference evidence="3 4" key="1">
    <citation type="submission" date="2020-02" db="EMBL/GenBank/DDBJ databases">
        <title>Whole genome sequence of Halogeometricum borinquense strain wsp4.</title>
        <authorList>
            <person name="Verma D.K."/>
            <person name="Gopal K."/>
            <person name="Prasad E.S."/>
        </authorList>
    </citation>
    <scope>NUCLEOTIDE SEQUENCE [LARGE SCALE GENOMIC DNA]</scope>
    <source>
        <strain evidence="4">wsp4</strain>
    </source>
</reference>
<feature type="compositionally biased region" description="Basic and acidic residues" evidence="1">
    <location>
        <begin position="40"/>
        <end position="56"/>
    </location>
</feature>
<dbReference type="AlphaFoldDB" id="A0A6C0UHZ3"/>
<accession>A0A6C0UHZ3</accession>
<dbReference type="InterPro" id="IPR058448">
    <property type="entry name" value="DUF8135"/>
</dbReference>
<evidence type="ECO:0000259" key="2">
    <source>
        <dbReference type="Pfam" id="PF26456"/>
    </source>
</evidence>
<sequence>MTTDDGDDEPLSDIARRVTDDDSAETTNHDAETDGIAGNDSDRERDDRTTAADRSDATNAVNRPEETNAVPDSPAPTDDDVPLSDLARRVARRRKDADDSDRADSDDTKSLFESMDVEEIDSDTLWAGLVEDESATISVGARGAAESIDDELSGYEDYIVPKSEFCHHCPYFADPPELACTHDGTEIVEVVEMDRFRVRDCPMVEDDD</sequence>
<evidence type="ECO:0000256" key="1">
    <source>
        <dbReference type="SAM" id="MobiDB-lite"/>
    </source>
</evidence>
<dbReference type="GeneID" id="44080356"/>
<protein>
    <recommendedName>
        <fullName evidence="2">DUF8135 domain-containing protein</fullName>
    </recommendedName>
</protein>
<evidence type="ECO:0000313" key="4">
    <source>
        <dbReference type="Proteomes" id="UP000465846"/>
    </source>
</evidence>
<gene>
    <name evidence="3" type="ORF">G3I44_13105</name>
</gene>
<dbReference type="RefSeq" id="WP_163486937.1">
    <property type="nucleotide sequence ID" value="NZ_CP048739.1"/>
</dbReference>
<feature type="domain" description="DUF8135" evidence="2">
    <location>
        <begin position="159"/>
        <end position="207"/>
    </location>
</feature>
<feature type="compositionally biased region" description="Basic and acidic residues" evidence="1">
    <location>
        <begin position="95"/>
        <end position="110"/>
    </location>
</feature>
<dbReference type="Proteomes" id="UP000465846">
    <property type="component" value="Chromosome"/>
</dbReference>
<feature type="region of interest" description="Disordered" evidence="1">
    <location>
        <begin position="1"/>
        <end position="115"/>
    </location>
</feature>
<evidence type="ECO:0000313" key="3">
    <source>
        <dbReference type="EMBL" id="QIB75136.1"/>
    </source>
</evidence>
<name>A0A6C0UHZ3_9EURY</name>
<dbReference type="Pfam" id="PF26456">
    <property type="entry name" value="DUF8135"/>
    <property type="match status" value="1"/>
</dbReference>
<feature type="compositionally biased region" description="Acidic residues" evidence="1">
    <location>
        <begin position="1"/>
        <end position="11"/>
    </location>
</feature>
<dbReference type="EMBL" id="CP048739">
    <property type="protein sequence ID" value="QIB75136.1"/>
    <property type="molecule type" value="Genomic_DNA"/>
</dbReference>
<organism evidence="3 4">
    <name type="scientific">Halogeometricum borinquense</name>
    <dbReference type="NCBI Taxonomy" id="60847"/>
    <lineage>
        <taxon>Archaea</taxon>
        <taxon>Methanobacteriati</taxon>
        <taxon>Methanobacteriota</taxon>
        <taxon>Stenosarchaea group</taxon>
        <taxon>Halobacteria</taxon>
        <taxon>Halobacteriales</taxon>
        <taxon>Haloferacaceae</taxon>
        <taxon>Halogeometricum</taxon>
    </lineage>
</organism>